<organism evidence="1">
    <name type="scientific">Ralstonia solanacearum</name>
    <name type="common">Pseudomonas solanacearum</name>
    <dbReference type="NCBI Taxonomy" id="305"/>
    <lineage>
        <taxon>Bacteria</taxon>
        <taxon>Pseudomonadati</taxon>
        <taxon>Pseudomonadota</taxon>
        <taxon>Betaproteobacteria</taxon>
        <taxon>Burkholderiales</taxon>
        <taxon>Burkholderiaceae</taxon>
        <taxon>Ralstonia</taxon>
        <taxon>Ralstonia solanacearum species complex</taxon>
    </lineage>
</organism>
<dbReference type="AlphaFoldDB" id="A0A0S4U1H7"/>
<reference evidence="1" key="1">
    <citation type="submission" date="2015-10" db="EMBL/GenBank/DDBJ databases">
        <authorList>
            <person name="Gilbert D.G."/>
        </authorList>
    </citation>
    <scope>NUCLEOTIDE SEQUENCE</scope>
    <source>
        <strain evidence="1">Phyl III-seqv23</strain>
    </source>
</reference>
<name>A0A0S4U1H7_RALSL</name>
<dbReference type="EMBL" id="LN899821">
    <property type="protein sequence ID" value="CUV16126.1"/>
    <property type="molecule type" value="Genomic_DNA"/>
</dbReference>
<proteinExistence type="predicted"/>
<evidence type="ECO:0000313" key="1">
    <source>
        <dbReference type="EMBL" id="CUV16126.1"/>
    </source>
</evidence>
<protein>
    <submittedName>
        <fullName evidence="1">Uncharacterized protein</fullName>
    </submittedName>
</protein>
<sequence>MDHGIGFVTTRFDLRQQLLYPVLRAAELLLKGLCVLVDGLVLVRQPLLRLHSAPQVILKGIDLSQSSLQLFSIC</sequence>
<gene>
    <name evidence="1" type="ORF">PSS4_v1_30071</name>
</gene>
<accession>A0A0S4U1H7</accession>